<dbReference type="InterPro" id="IPR002925">
    <property type="entry name" value="Dienelactn_hydro"/>
</dbReference>
<dbReference type="AlphaFoldDB" id="A0A2P4EV73"/>
<reference evidence="3 4" key="1">
    <citation type="submission" date="2018-01" db="EMBL/GenBank/DDBJ databases">
        <title>Draft genome of the type strain Pseudomonas oceani DSM 100277 isolated from the deep water in Okinawa trough, northwestern Pacific Ocean.</title>
        <authorList>
            <person name="Gomila M."/>
            <person name="Mulet M."/>
            <person name="Garcia-Valdes E."/>
            <person name="Lalucat J."/>
        </authorList>
    </citation>
    <scope>NUCLEOTIDE SEQUENCE [LARGE SCALE GENOMIC DNA]</scope>
    <source>
        <strain evidence="3 4">DSM 100277</strain>
    </source>
</reference>
<dbReference type="OrthoDB" id="9787933at2"/>
<feature type="chain" id="PRO_5015114364" evidence="1">
    <location>
        <begin position="20"/>
        <end position="259"/>
    </location>
</feature>
<organism evidence="3 4">
    <name type="scientific">Halopseudomonas oceani</name>
    <dbReference type="NCBI Taxonomy" id="1708783"/>
    <lineage>
        <taxon>Bacteria</taxon>
        <taxon>Pseudomonadati</taxon>
        <taxon>Pseudomonadota</taxon>
        <taxon>Gammaproteobacteria</taxon>
        <taxon>Pseudomonadales</taxon>
        <taxon>Pseudomonadaceae</taxon>
        <taxon>Halopseudomonas</taxon>
    </lineage>
</organism>
<keyword evidence="4" id="KW-1185">Reference proteome</keyword>
<evidence type="ECO:0000256" key="1">
    <source>
        <dbReference type="SAM" id="SignalP"/>
    </source>
</evidence>
<proteinExistence type="predicted"/>
<feature type="signal peptide" evidence="1">
    <location>
        <begin position="1"/>
        <end position="19"/>
    </location>
</feature>
<dbReference type="Gene3D" id="3.40.50.1820">
    <property type="entry name" value="alpha/beta hydrolase"/>
    <property type="match status" value="1"/>
</dbReference>
<sequence length="259" mass="27753">MKRTLTTLVLSGLAGMVQADMTVQTVAYEIDGQPYEGLLVFDDAVTTPRPGVLMVPNWMGVTDAAAEKAVEVAGSDYVVFVADMYGRDIRPANADEAAAAATTVRSDRPMMRARVNAALDVLRAQQGAVPLDADNLVAIGFCFGGGTVLELARSGTDIRGVVSFHGNLDTPDPNDAKAIRMPVLVLHGADDPFVPDDQVADFTAEMRAGNVDWQLISYGGAVHSFTDPYAAMPGKAEYNPVVAKRSFMAMRQFFTEIMD</sequence>
<comment type="caution">
    <text evidence="3">The sequence shown here is derived from an EMBL/GenBank/DDBJ whole genome shotgun (WGS) entry which is preliminary data.</text>
</comment>
<dbReference type="EMBL" id="PPSK01000008">
    <property type="protein sequence ID" value="POB03445.1"/>
    <property type="molecule type" value="Genomic_DNA"/>
</dbReference>
<dbReference type="RefSeq" id="WP_104738385.1">
    <property type="nucleotide sequence ID" value="NZ_BMHR01000005.1"/>
</dbReference>
<keyword evidence="1" id="KW-0732">Signal</keyword>
<dbReference type="PANTHER" id="PTHR22946">
    <property type="entry name" value="DIENELACTONE HYDROLASE DOMAIN-CONTAINING PROTEIN-RELATED"/>
    <property type="match status" value="1"/>
</dbReference>
<dbReference type="Pfam" id="PF01738">
    <property type="entry name" value="DLH"/>
    <property type="match status" value="1"/>
</dbReference>
<dbReference type="GO" id="GO:0016787">
    <property type="term" value="F:hydrolase activity"/>
    <property type="evidence" value="ECO:0007669"/>
    <property type="project" value="UniProtKB-KW"/>
</dbReference>
<dbReference type="Proteomes" id="UP000243451">
    <property type="component" value="Unassembled WGS sequence"/>
</dbReference>
<dbReference type="InterPro" id="IPR029058">
    <property type="entry name" value="AB_hydrolase_fold"/>
</dbReference>
<evidence type="ECO:0000259" key="2">
    <source>
        <dbReference type="Pfam" id="PF01738"/>
    </source>
</evidence>
<dbReference type="PANTHER" id="PTHR22946:SF4">
    <property type="entry name" value="ESTERASE FRSA"/>
    <property type="match status" value="1"/>
</dbReference>
<feature type="domain" description="Dienelactone hydrolase" evidence="2">
    <location>
        <begin position="40"/>
        <end position="257"/>
    </location>
</feature>
<evidence type="ECO:0000313" key="3">
    <source>
        <dbReference type="EMBL" id="POB03445.1"/>
    </source>
</evidence>
<name>A0A2P4EV73_9GAMM</name>
<dbReference type="InterPro" id="IPR050261">
    <property type="entry name" value="FrsA_esterase"/>
</dbReference>
<gene>
    <name evidence="3" type="ORF">C1949_10235</name>
</gene>
<dbReference type="SUPFAM" id="SSF53474">
    <property type="entry name" value="alpha/beta-Hydrolases"/>
    <property type="match status" value="1"/>
</dbReference>
<keyword evidence="3" id="KW-0378">Hydrolase</keyword>
<evidence type="ECO:0000313" key="4">
    <source>
        <dbReference type="Proteomes" id="UP000243451"/>
    </source>
</evidence>
<protein>
    <submittedName>
        <fullName evidence="3">Dienelactone hydrolase</fullName>
    </submittedName>
</protein>
<accession>A0A2P4EV73</accession>